<dbReference type="SMART" id="SM00388">
    <property type="entry name" value="HisKA"/>
    <property type="match status" value="1"/>
</dbReference>
<evidence type="ECO:0000256" key="6">
    <source>
        <dbReference type="ARBA" id="ARBA00022840"/>
    </source>
</evidence>
<organism evidence="11 12">
    <name type="scientific">Chryseobacterium hagamense</name>
    <dbReference type="NCBI Taxonomy" id="395935"/>
    <lineage>
        <taxon>Bacteria</taxon>
        <taxon>Pseudomonadati</taxon>
        <taxon>Bacteroidota</taxon>
        <taxon>Flavobacteriia</taxon>
        <taxon>Flavobacteriales</taxon>
        <taxon>Weeksellaceae</taxon>
        <taxon>Chryseobacterium group</taxon>
        <taxon>Chryseobacterium</taxon>
    </lineage>
</organism>
<name>A0A511YSK1_9FLAO</name>
<dbReference type="GO" id="GO:0030295">
    <property type="term" value="F:protein kinase activator activity"/>
    <property type="evidence" value="ECO:0007669"/>
    <property type="project" value="TreeGrafter"/>
</dbReference>
<evidence type="ECO:0000256" key="2">
    <source>
        <dbReference type="ARBA" id="ARBA00012438"/>
    </source>
</evidence>
<dbReference type="RefSeq" id="WP_146944602.1">
    <property type="nucleotide sequence ID" value="NZ_BJYJ01000052.1"/>
</dbReference>
<dbReference type="InterPro" id="IPR050351">
    <property type="entry name" value="BphY/WalK/GraS-like"/>
</dbReference>
<sequence>MVTRSLLFILFLPLTLASQEFSKLEYFKSELRKNISEERRFALQQNLIDIYRIYNPDSCFAYTQKNLFLIRKNHWNVKKGKTLLGLVSYYTEKNNTGQAYRYNKESAALNTTNKDLYSLADNYYLSGRLAHQKGEHAEAVRNYLKTVDLGTKSRNLWIVNSAYRSLAFLYLDESNKEKAYENIGKALKIAGESHSQEALGFCHGVLAEMERSLGKPREAQVHFTKAYEYFKNTENEFGQAWLLTNWSLLDVDHLARGFKMQQEAQKMWDKISPHHYMSVANHYNMAFSYLEFYKQYEKYRSQLPWRKGQLLKEARKEFAISKKIAAGNNNKQWVMFNYGGLSELSRLEGDLDGFAENFQQYYNTRDSIYSQSRKNEMAKLESQKVVEQKNKEIALNKLIIRNKEKEKLYYLLGLLAFLIIGILMFFLYRQSTRNSNRLEKLNAELDKANKTKMKFFGILNHDLRSPVAGLIHFLHLQKEAPGLMDAETQKRLENKVITASENLLQQMEDLLLWSKGQMEHFAPEMKAVQIGTVFKDIEKNFSWVENVRFQFDFPESMVLLTDIEYLKTIIRNLTNNAVKVLEQKEGEKIILWKAYSDGEKNFLSITDNGEGASTEKFRALFDDSVTIGTKKGLGLHLIRDLSKAIGMEIEVKTEKNRGSTLILSSEKV</sequence>
<dbReference type="Proteomes" id="UP000321863">
    <property type="component" value="Unassembled WGS sequence"/>
</dbReference>
<gene>
    <name evidence="11" type="ORF">CHA01nite_38980</name>
</gene>
<evidence type="ECO:0000259" key="10">
    <source>
        <dbReference type="PROSITE" id="PS50109"/>
    </source>
</evidence>
<dbReference type="GO" id="GO:0000155">
    <property type="term" value="F:phosphorelay sensor kinase activity"/>
    <property type="evidence" value="ECO:0007669"/>
    <property type="project" value="InterPro"/>
</dbReference>
<dbReference type="SUPFAM" id="SSF48452">
    <property type="entry name" value="TPR-like"/>
    <property type="match status" value="1"/>
</dbReference>
<evidence type="ECO:0000256" key="9">
    <source>
        <dbReference type="SAM" id="Phobius"/>
    </source>
</evidence>
<keyword evidence="12" id="KW-1185">Reference proteome</keyword>
<comment type="caution">
    <text evidence="11">The sequence shown here is derived from an EMBL/GenBank/DDBJ whole genome shotgun (WGS) entry which is preliminary data.</text>
</comment>
<dbReference type="SMART" id="SM00028">
    <property type="entry name" value="TPR"/>
    <property type="match status" value="3"/>
</dbReference>
<dbReference type="PANTHER" id="PTHR42878:SF7">
    <property type="entry name" value="SENSOR HISTIDINE KINASE GLRK"/>
    <property type="match status" value="1"/>
</dbReference>
<dbReference type="InterPro" id="IPR036097">
    <property type="entry name" value="HisK_dim/P_sf"/>
</dbReference>
<feature type="transmembrane region" description="Helical" evidence="9">
    <location>
        <begin position="408"/>
        <end position="428"/>
    </location>
</feature>
<evidence type="ECO:0000256" key="4">
    <source>
        <dbReference type="ARBA" id="ARBA00022741"/>
    </source>
</evidence>
<proteinExistence type="predicted"/>
<dbReference type="Gene3D" id="1.25.40.10">
    <property type="entry name" value="Tetratricopeptide repeat domain"/>
    <property type="match status" value="1"/>
</dbReference>
<accession>A0A511YSK1</accession>
<reference evidence="11 12" key="1">
    <citation type="submission" date="2019-07" db="EMBL/GenBank/DDBJ databases">
        <title>Whole genome shotgun sequence of Chryseobacterium hagamense NBRC 105253.</title>
        <authorList>
            <person name="Hosoyama A."/>
            <person name="Uohara A."/>
            <person name="Ohji S."/>
            <person name="Ichikawa N."/>
        </authorList>
    </citation>
    <scope>NUCLEOTIDE SEQUENCE [LARGE SCALE GENOMIC DNA]</scope>
    <source>
        <strain evidence="11 12">NBRC 105253</strain>
    </source>
</reference>
<keyword evidence="4" id="KW-0547">Nucleotide-binding</keyword>
<dbReference type="EMBL" id="BJYJ01000052">
    <property type="protein sequence ID" value="GEN78158.1"/>
    <property type="molecule type" value="Genomic_DNA"/>
</dbReference>
<evidence type="ECO:0000256" key="3">
    <source>
        <dbReference type="ARBA" id="ARBA00022679"/>
    </source>
</evidence>
<dbReference type="PROSITE" id="PS50005">
    <property type="entry name" value="TPR"/>
    <property type="match status" value="1"/>
</dbReference>
<dbReference type="EC" id="2.7.13.3" evidence="2"/>
<dbReference type="InterPro" id="IPR005467">
    <property type="entry name" value="His_kinase_dom"/>
</dbReference>
<comment type="catalytic activity">
    <reaction evidence="1">
        <text>ATP + protein L-histidine = ADP + protein N-phospho-L-histidine.</text>
        <dbReference type="EC" id="2.7.13.3"/>
    </reaction>
</comment>
<evidence type="ECO:0000256" key="7">
    <source>
        <dbReference type="ARBA" id="ARBA00023012"/>
    </source>
</evidence>
<dbReference type="SUPFAM" id="SSF47384">
    <property type="entry name" value="Homodimeric domain of signal transducing histidine kinase"/>
    <property type="match status" value="1"/>
</dbReference>
<dbReference type="InterPro" id="IPR036890">
    <property type="entry name" value="HATPase_C_sf"/>
</dbReference>
<dbReference type="PANTHER" id="PTHR42878">
    <property type="entry name" value="TWO-COMPONENT HISTIDINE KINASE"/>
    <property type="match status" value="1"/>
</dbReference>
<keyword evidence="7" id="KW-0902">Two-component regulatory system</keyword>
<dbReference type="InterPro" id="IPR003594">
    <property type="entry name" value="HATPase_dom"/>
</dbReference>
<feature type="repeat" description="TPR" evidence="8">
    <location>
        <begin position="160"/>
        <end position="193"/>
    </location>
</feature>
<dbReference type="InterPro" id="IPR003661">
    <property type="entry name" value="HisK_dim/P_dom"/>
</dbReference>
<keyword evidence="8" id="KW-0802">TPR repeat</keyword>
<dbReference type="CDD" id="cd00082">
    <property type="entry name" value="HisKA"/>
    <property type="match status" value="1"/>
</dbReference>
<dbReference type="OrthoDB" id="9810447at2"/>
<evidence type="ECO:0000256" key="8">
    <source>
        <dbReference type="PROSITE-ProRule" id="PRU00339"/>
    </source>
</evidence>
<dbReference type="GO" id="GO:0005524">
    <property type="term" value="F:ATP binding"/>
    <property type="evidence" value="ECO:0007669"/>
    <property type="project" value="UniProtKB-KW"/>
</dbReference>
<feature type="domain" description="Histidine kinase" evidence="10">
    <location>
        <begin position="458"/>
        <end position="668"/>
    </location>
</feature>
<dbReference type="Gene3D" id="1.10.287.130">
    <property type="match status" value="1"/>
</dbReference>
<dbReference type="InterPro" id="IPR019734">
    <property type="entry name" value="TPR_rpt"/>
</dbReference>
<dbReference type="SUPFAM" id="SSF55874">
    <property type="entry name" value="ATPase domain of HSP90 chaperone/DNA topoisomerase II/histidine kinase"/>
    <property type="match status" value="1"/>
</dbReference>
<keyword evidence="6" id="KW-0067">ATP-binding</keyword>
<evidence type="ECO:0000256" key="1">
    <source>
        <dbReference type="ARBA" id="ARBA00000085"/>
    </source>
</evidence>
<keyword evidence="5" id="KW-0418">Kinase</keyword>
<keyword evidence="9" id="KW-0812">Transmembrane</keyword>
<keyword evidence="3" id="KW-0808">Transferase</keyword>
<keyword evidence="9" id="KW-0472">Membrane</keyword>
<evidence type="ECO:0000256" key="5">
    <source>
        <dbReference type="ARBA" id="ARBA00022777"/>
    </source>
</evidence>
<keyword evidence="9" id="KW-1133">Transmembrane helix</keyword>
<dbReference type="Gene3D" id="3.30.565.10">
    <property type="entry name" value="Histidine kinase-like ATPase, C-terminal domain"/>
    <property type="match status" value="1"/>
</dbReference>
<evidence type="ECO:0000313" key="12">
    <source>
        <dbReference type="Proteomes" id="UP000321863"/>
    </source>
</evidence>
<dbReference type="AlphaFoldDB" id="A0A511YSK1"/>
<dbReference type="PROSITE" id="PS50109">
    <property type="entry name" value="HIS_KIN"/>
    <property type="match status" value="1"/>
</dbReference>
<dbReference type="InterPro" id="IPR011990">
    <property type="entry name" value="TPR-like_helical_dom_sf"/>
</dbReference>
<dbReference type="Pfam" id="PF02518">
    <property type="entry name" value="HATPase_c"/>
    <property type="match status" value="1"/>
</dbReference>
<dbReference type="GO" id="GO:0000156">
    <property type="term" value="F:phosphorelay response regulator activity"/>
    <property type="evidence" value="ECO:0007669"/>
    <property type="project" value="TreeGrafter"/>
</dbReference>
<dbReference type="GO" id="GO:0007234">
    <property type="term" value="P:osmosensory signaling via phosphorelay pathway"/>
    <property type="evidence" value="ECO:0007669"/>
    <property type="project" value="TreeGrafter"/>
</dbReference>
<protein>
    <recommendedName>
        <fullName evidence="2">histidine kinase</fullName>
        <ecNumber evidence="2">2.7.13.3</ecNumber>
    </recommendedName>
</protein>
<evidence type="ECO:0000313" key="11">
    <source>
        <dbReference type="EMBL" id="GEN78158.1"/>
    </source>
</evidence>